<keyword evidence="1" id="KW-0808">Transferase</keyword>
<dbReference type="GO" id="GO:0003989">
    <property type="term" value="F:acetyl-CoA carboxylase activity"/>
    <property type="evidence" value="ECO:0007669"/>
    <property type="project" value="InterPro"/>
</dbReference>
<accession>A0A917ZVS4</accession>
<proteinExistence type="predicted"/>
<organism evidence="4 5">
    <name type="scientific">Wenjunlia tyrosinilytica</name>
    <dbReference type="NCBI Taxonomy" id="1544741"/>
    <lineage>
        <taxon>Bacteria</taxon>
        <taxon>Bacillati</taxon>
        <taxon>Actinomycetota</taxon>
        <taxon>Actinomycetes</taxon>
        <taxon>Kitasatosporales</taxon>
        <taxon>Streptomycetaceae</taxon>
        <taxon>Wenjunlia</taxon>
    </lineage>
</organism>
<dbReference type="GO" id="GO:0009317">
    <property type="term" value="C:acetyl-CoA carboxylase complex"/>
    <property type="evidence" value="ECO:0007669"/>
    <property type="project" value="InterPro"/>
</dbReference>
<dbReference type="PANTHER" id="PTHR42995:SF5">
    <property type="entry name" value="ACETYL-COENZYME A CARBOXYLASE CARBOXYL TRANSFERASE SUBUNIT BETA, CHLOROPLASTIC"/>
    <property type="match status" value="1"/>
</dbReference>
<dbReference type="InterPro" id="IPR029045">
    <property type="entry name" value="ClpP/crotonase-like_dom_sf"/>
</dbReference>
<reference evidence="4" key="2">
    <citation type="submission" date="2020-09" db="EMBL/GenBank/DDBJ databases">
        <authorList>
            <person name="Sun Q."/>
            <person name="Zhou Y."/>
        </authorList>
    </citation>
    <scope>NUCLEOTIDE SEQUENCE</scope>
    <source>
        <strain evidence="4">CGMCC 4.7201</strain>
    </source>
</reference>
<evidence type="ECO:0000313" key="5">
    <source>
        <dbReference type="Proteomes" id="UP000641932"/>
    </source>
</evidence>
<dbReference type="GO" id="GO:0016740">
    <property type="term" value="F:transferase activity"/>
    <property type="evidence" value="ECO:0007669"/>
    <property type="project" value="UniProtKB-KW"/>
</dbReference>
<evidence type="ECO:0000259" key="3">
    <source>
        <dbReference type="PROSITE" id="PS50989"/>
    </source>
</evidence>
<dbReference type="PROSITE" id="PS50989">
    <property type="entry name" value="COA_CT_CTER"/>
    <property type="match status" value="1"/>
</dbReference>
<dbReference type="Gene3D" id="3.90.226.10">
    <property type="entry name" value="2-enoyl-CoA Hydratase, Chain A, domain 1"/>
    <property type="match status" value="2"/>
</dbReference>
<evidence type="ECO:0000259" key="2">
    <source>
        <dbReference type="PROSITE" id="PS50980"/>
    </source>
</evidence>
<dbReference type="SUPFAM" id="SSF52096">
    <property type="entry name" value="ClpP/crotonase"/>
    <property type="match status" value="2"/>
</dbReference>
<dbReference type="GO" id="GO:2001295">
    <property type="term" value="P:malonyl-CoA biosynthetic process"/>
    <property type="evidence" value="ECO:0007669"/>
    <property type="project" value="TreeGrafter"/>
</dbReference>
<sequence length="521" mass="54167">MTGRPRTGAHDLIGQVLDPGTWISWDTAPEQPHGISAVYAEQLRLAADRAGTDESVVTGEGTIAGRRVAVVACEFAFLAGSIGAAAAARVVAAVTRATAQGLPLLASPASGGTRMQEGTLAFVQMVRISGAVAAHRAAGLPYLVYLRGPTTGGVLASWGSLGHVTAAEPGALIGFLGPRVYQALRGEPFPEGVQVAENLHAHGLVDAVLEPERLRHTAARVLGIVAAPREGRTHVPPLPREKLPPTSAWTSVLRSRRPDRPGVRALLRQGASESVPLHGTGEGESDPGLLLALARFGAAPCVVLGQDRARQETFGPFGPAGLRVARRGMRLAAELGLPLVSVVDTAGAALSKEAEEGGLAGGIARCLAELVTLPAPTLCLLLGQGAGGGALALLPADRVLCAEHAWLAPLPPEGASAILHRTTDRAPDVAEDLGVRSTDLLRGGVVDRIVAERPDAADEPGAFCTRLAQALEYELVQLLRKRPPPEGRTSRLDRHALLPEDSPVHLAALAHSAKNPDHGWQ</sequence>
<dbReference type="AlphaFoldDB" id="A0A917ZVS4"/>
<reference evidence="4" key="1">
    <citation type="journal article" date="2014" name="Int. J. Syst. Evol. Microbiol.">
        <title>Complete genome sequence of Corynebacterium casei LMG S-19264T (=DSM 44701T), isolated from a smear-ripened cheese.</title>
        <authorList>
            <consortium name="US DOE Joint Genome Institute (JGI-PGF)"/>
            <person name="Walter F."/>
            <person name="Albersmeier A."/>
            <person name="Kalinowski J."/>
            <person name="Ruckert C."/>
        </authorList>
    </citation>
    <scope>NUCLEOTIDE SEQUENCE</scope>
    <source>
        <strain evidence="4">CGMCC 4.7201</strain>
    </source>
</reference>
<feature type="domain" description="CoA carboxyltransferase C-terminal" evidence="3">
    <location>
        <begin position="235"/>
        <end position="481"/>
    </location>
</feature>
<dbReference type="InterPro" id="IPR011762">
    <property type="entry name" value="COA_CT_N"/>
</dbReference>
<dbReference type="InterPro" id="IPR034733">
    <property type="entry name" value="AcCoA_carboxyl_beta"/>
</dbReference>
<dbReference type="InterPro" id="IPR000438">
    <property type="entry name" value="Acetyl_CoA_COase_Trfase_b_su"/>
</dbReference>
<dbReference type="Pfam" id="PF01039">
    <property type="entry name" value="Carboxyl_trans"/>
    <property type="match status" value="1"/>
</dbReference>
<dbReference type="PANTHER" id="PTHR42995">
    <property type="entry name" value="ACETYL-COENZYME A CARBOXYLASE CARBOXYL TRANSFERASE SUBUNIT BETA, CHLOROPLASTIC"/>
    <property type="match status" value="1"/>
</dbReference>
<protein>
    <submittedName>
        <fullName evidence="4">Acetyl-CoA carboxylase carboxyltransferase subunit beta</fullName>
    </submittedName>
</protein>
<comment type="caution">
    <text evidence="4">The sequence shown here is derived from an EMBL/GenBank/DDBJ whole genome shotgun (WGS) entry which is preliminary data.</text>
</comment>
<keyword evidence="5" id="KW-1185">Reference proteome</keyword>
<feature type="domain" description="CoA carboxyltransferase N-terminal" evidence="2">
    <location>
        <begin position="1"/>
        <end position="240"/>
    </location>
</feature>
<dbReference type="InterPro" id="IPR011763">
    <property type="entry name" value="COA_CT_C"/>
</dbReference>
<evidence type="ECO:0000313" key="4">
    <source>
        <dbReference type="EMBL" id="GGO96614.1"/>
    </source>
</evidence>
<gene>
    <name evidence="4" type="ORF">GCM10012280_56510</name>
</gene>
<dbReference type="GO" id="GO:0006633">
    <property type="term" value="P:fatty acid biosynthetic process"/>
    <property type="evidence" value="ECO:0007669"/>
    <property type="project" value="InterPro"/>
</dbReference>
<name>A0A917ZVS4_9ACTN</name>
<dbReference type="PROSITE" id="PS50980">
    <property type="entry name" value="COA_CT_NTER"/>
    <property type="match status" value="1"/>
</dbReference>
<dbReference type="EMBL" id="BMMS01000029">
    <property type="protein sequence ID" value="GGO96614.1"/>
    <property type="molecule type" value="Genomic_DNA"/>
</dbReference>
<dbReference type="PRINTS" id="PR01070">
    <property type="entry name" value="ACCCTRFRASEB"/>
</dbReference>
<dbReference type="Proteomes" id="UP000641932">
    <property type="component" value="Unassembled WGS sequence"/>
</dbReference>
<dbReference type="RefSeq" id="WP_189134645.1">
    <property type="nucleotide sequence ID" value="NZ_BMMS01000029.1"/>
</dbReference>
<evidence type="ECO:0000256" key="1">
    <source>
        <dbReference type="ARBA" id="ARBA00022679"/>
    </source>
</evidence>